<dbReference type="GO" id="GO:0004888">
    <property type="term" value="F:transmembrane signaling receptor activity"/>
    <property type="evidence" value="ECO:0007669"/>
    <property type="project" value="TreeGrafter"/>
</dbReference>
<dbReference type="FunFam" id="2.60.40.10:FF:001308">
    <property type="entry name" value="Fc receptor like 4"/>
    <property type="match status" value="1"/>
</dbReference>
<dbReference type="PANTHER" id="PTHR11481:SF93">
    <property type="entry name" value="FC RECEPTOR-LIKE PROTEIN 3"/>
    <property type="match status" value="1"/>
</dbReference>
<evidence type="ECO:0000313" key="16">
    <source>
        <dbReference type="Proteomes" id="UP000028761"/>
    </source>
</evidence>
<accession>A0A2I3MBK4</accession>
<name>A0A2I3MBK4_PAPAN</name>
<feature type="domain" description="Ig-like" evidence="14">
    <location>
        <begin position="210"/>
        <end position="293"/>
    </location>
</feature>
<keyword evidence="6 12" id="KW-1133">Transmembrane helix</keyword>
<dbReference type="GO" id="GO:0009897">
    <property type="term" value="C:external side of plasma membrane"/>
    <property type="evidence" value="ECO:0007669"/>
    <property type="project" value="TreeGrafter"/>
</dbReference>
<feature type="domain" description="Ig-like" evidence="14">
    <location>
        <begin position="38"/>
        <end position="115"/>
    </location>
</feature>
<dbReference type="FunFam" id="2.60.40.10:FF:000357">
    <property type="entry name" value="Fc receptor like 1"/>
    <property type="match status" value="3"/>
</dbReference>
<keyword evidence="3 12" id="KW-0812">Transmembrane</keyword>
<dbReference type="InterPro" id="IPR003599">
    <property type="entry name" value="Ig_sub"/>
</dbReference>
<dbReference type="Pfam" id="PF13895">
    <property type="entry name" value="Ig_2"/>
    <property type="match status" value="4"/>
</dbReference>
<keyword evidence="4 13" id="KW-0732">Signal</keyword>
<comment type="subcellular location">
    <subcellularLocation>
        <location evidence="1">Cell membrane</location>
        <topology evidence="1">Single-pass type I membrane protein</topology>
    </subcellularLocation>
</comment>
<dbReference type="InterPro" id="IPR013783">
    <property type="entry name" value="Ig-like_fold"/>
</dbReference>
<dbReference type="InterPro" id="IPR036179">
    <property type="entry name" value="Ig-like_dom_sf"/>
</dbReference>
<evidence type="ECO:0000256" key="9">
    <source>
        <dbReference type="ARBA" id="ARBA00023170"/>
    </source>
</evidence>
<dbReference type="PROSITE" id="PS50835">
    <property type="entry name" value="IG_LIKE"/>
    <property type="match status" value="5"/>
</dbReference>
<dbReference type="GO" id="GO:0006955">
    <property type="term" value="P:immune response"/>
    <property type="evidence" value="ECO:0007669"/>
    <property type="project" value="TreeGrafter"/>
</dbReference>
<dbReference type="GO" id="GO:0019902">
    <property type="term" value="F:phosphatase binding"/>
    <property type="evidence" value="ECO:0007669"/>
    <property type="project" value="UniProtKB-ARBA"/>
</dbReference>
<protein>
    <submittedName>
        <fullName evidence="15">Fc receptor like 5</fullName>
    </submittedName>
</protein>
<keyword evidence="8" id="KW-1015">Disulfide bond</keyword>
<evidence type="ECO:0000256" key="8">
    <source>
        <dbReference type="ARBA" id="ARBA00023157"/>
    </source>
</evidence>
<dbReference type="FunFam" id="2.60.40.10:FF:000592">
    <property type="entry name" value="Fc receptor like 1"/>
    <property type="match status" value="1"/>
</dbReference>
<feature type="transmembrane region" description="Helical" evidence="12">
    <location>
        <begin position="687"/>
        <end position="708"/>
    </location>
</feature>
<evidence type="ECO:0000256" key="3">
    <source>
        <dbReference type="ARBA" id="ARBA00022692"/>
    </source>
</evidence>
<dbReference type="InterPro" id="IPR003598">
    <property type="entry name" value="Ig_sub2"/>
</dbReference>
<gene>
    <name evidence="15" type="primary">FCRL5</name>
</gene>
<dbReference type="OMA" id="MSHIHIQ"/>
<keyword evidence="11" id="KW-0393">Immunoglobulin domain</keyword>
<dbReference type="Ensembl" id="ENSPANT00000031680.2">
    <property type="protein sequence ID" value="ENSPANP00000033138.2"/>
    <property type="gene ID" value="ENSPANG00000003880.3"/>
</dbReference>
<feature type="domain" description="Ig-like" evidence="14">
    <location>
        <begin position="401"/>
        <end position="488"/>
    </location>
</feature>
<keyword evidence="7 12" id="KW-0472">Membrane</keyword>
<dbReference type="HOGENOM" id="CLU_023383_6_1_1"/>
<keyword evidence="5" id="KW-0677">Repeat</keyword>
<sequence length="812" mass="89144">MPMLLWLLLLILSEQMDYNGTRASVPKAPRREQSGVAPKAVLLLDPPWSTAFKGEKVTLTCSGISQSPARRGTFWYRDEKLWEIQHNAIQIRESGNYQCKTRGSSLSDAVHVEFSHDSLILQASHPVFEGDNVTLRCQGKENEKAREKVYYKDGKQLPNSYNLDFITVNSVSRDNSKYHCTATCTILSIVSIKRNSKPLNIQVQELFLHPVLRVSSSTPIEGSPMTLICETQLSPQRPEVQLQFSFFRDSQTLGSGWSTSPELQIPAMWTEDSGSYWCETETVTHNIRKRSLTSQIRVQRVPVSNVNLEIQPTRGQLIEGENMVLICSVAQGSGTVTFSWHKEGRVRSLGRKTQRSLLAELHVLMVKESDAGRYYCAADNVHGPILSRWIQVTVRIPVSHPILTFRAPRVQALVGDLLELHCESLRGSPPILYRFYREDVTLGNSSATSGGGASFNLSLTAEHSGNYSCDADNGLGAQHSHGVSLRVTVPVSRPILTFRAPRAQAVVGDLLELHCEALRGSSPILYGFYHEDVTLGKISAPSGGGASFNFSLTTEHSGIYSCEADNGLEAQRSEMVTLKVAVPVSRPVLTLRAPRAQVAVGDLLELHCEALRGSPLILYRFYHEDVTLGNSSALSGGAFFNLSLTAEHSGNYSCEADNGLGAQRSETVTLYLTGLTENRSGPVATGVTGGLLSLAGLAAGALLLYCWLSRKAGREPASDPCRSPSDLDSQEPAYHNVPAWEELQPVYSNVNPRGENVVYSEVRIIREKKKHAVACNPRHLRNKGSPIIYSEVKVASTPASRCLLLASSAPHR</sequence>
<evidence type="ECO:0000256" key="1">
    <source>
        <dbReference type="ARBA" id="ARBA00004251"/>
    </source>
</evidence>
<feature type="signal peptide" evidence="13">
    <location>
        <begin position="1"/>
        <end position="23"/>
    </location>
</feature>
<dbReference type="AlphaFoldDB" id="A0A2I3MBK4"/>
<feature type="domain" description="Ig-like" evidence="14">
    <location>
        <begin position="302"/>
        <end position="393"/>
    </location>
</feature>
<reference evidence="15" key="3">
    <citation type="submission" date="2025-09" db="UniProtKB">
        <authorList>
            <consortium name="Ensembl"/>
        </authorList>
    </citation>
    <scope>IDENTIFICATION</scope>
</reference>
<reference evidence="15 16" key="1">
    <citation type="submission" date="2012-03" db="EMBL/GenBank/DDBJ databases">
        <title>Whole Genome Assembly of Papio anubis.</title>
        <authorList>
            <person name="Liu Y.L."/>
            <person name="Abraham K.A."/>
            <person name="Akbar H.A."/>
            <person name="Ali S.A."/>
            <person name="Anosike U.A."/>
            <person name="Aqrawi P.A."/>
            <person name="Arias F.A."/>
            <person name="Attaway T.A."/>
            <person name="Awwad R.A."/>
            <person name="Babu C.B."/>
            <person name="Bandaranaike D.B."/>
            <person name="Battles P.B."/>
            <person name="Bell A.B."/>
            <person name="Beltran B.B."/>
            <person name="Berhane-Mersha D.B."/>
            <person name="Bess C.B."/>
            <person name="Bickham C.B."/>
            <person name="Bolden T.B."/>
            <person name="Carter K.C."/>
            <person name="Chau D.C."/>
            <person name="Chavez A.C."/>
            <person name="Clerc-Blankenburg K.C."/>
            <person name="Coyle M.C."/>
            <person name="Dao M.D."/>
            <person name="Davila M.L.D."/>
            <person name="Davy-Carroll L.D."/>
            <person name="Denson S.D."/>
            <person name="Dinh H.D."/>
            <person name="Fernandez S.F."/>
            <person name="Fernando P.F."/>
            <person name="Forbes L.F."/>
            <person name="Francis C.F."/>
            <person name="Francisco L.F."/>
            <person name="Fu Q.F."/>
            <person name="Garcia-Iii R.G."/>
            <person name="Garrett T.G."/>
            <person name="Gross S.G."/>
            <person name="Gubbala S.G."/>
            <person name="Hirani K.H."/>
            <person name="Hogues M.H."/>
            <person name="Hollins B.H."/>
            <person name="Jackson L.J."/>
            <person name="Javaid M.J."/>
            <person name="Jhangiani S.J."/>
            <person name="Johnson A.J."/>
            <person name="Johnson B.J."/>
            <person name="Jones J.J."/>
            <person name="Joshi V.J."/>
            <person name="Kalu J.K."/>
            <person name="Khan N.K."/>
            <person name="Korchina V.K."/>
            <person name="Kovar C.K."/>
            <person name="Lago L.L."/>
            <person name="Lara F.L."/>
            <person name="Le T.-K.L."/>
            <person name="Lee S.L."/>
            <person name="Legall-Iii F.L."/>
            <person name="Lemon S.L."/>
            <person name="Liu J.L."/>
            <person name="Liu Y.-S.L."/>
            <person name="Liyanage D.L."/>
            <person name="Lopez J.L."/>
            <person name="Lorensuhewa L.L."/>
            <person name="Mata R.M."/>
            <person name="Mathew T.M."/>
            <person name="Mercado C.M."/>
            <person name="Mercado I.M."/>
            <person name="Morales K.M."/>
            <person name="Morgan M.M."/>
            <person name="Munidasa M.M."/>
            <person name="Ngo D.N."/>
            <person name="Nguyen L.N."/>
            <person name="Nguyen T.N."/>
            <person name="Nguyen N.N."/>
            <person name="Obregon M.O."/>
            <person name="Okwuonu G.O."/>
            <person name="Ongeri F.O."/>
            <person name="Onwere C.O."/>
            <person name="Osifeso I.O."/>
            <person name="Parra A.P."/>
            <person name="Patil S.P."/>
            <person name="Perez A.P."/>
            <person name="Perez Y.P."/>
            <person name="Pham C.P."/>
            <person name="Pu L.-L.P."/>
            <person name="Puazo M.P."/>
            <person name="Quiroz J.Q."/>
            <person name="Rouhana J.R."/>
            <person name="Ruiz M.R."/>
            <person name="Ruiz S.-J.R."/>
            <person name="Saada N.S."/>
            <person name="Santibanez J.S."/>
            <person name="Scheel M.S."/>
            <person name="Schneider B.S."/>
            <person name="Simmons D.S."/>
            <person name="Sisson I.S."/>
            <person name="Tang L.-Y.T."/>
            <person name="Thornton R.T."/>
            <person name="Tisius J.T."/>
            <person name="Toledanes G.T."/>
            <person name="Trejos Z.T."/>
            <person name="Usmani K.U."/>
            <person name="Varghese R.V."/>
            <person name="Vattathil S.V."/>
            <person name="Vee V.V."/>
            <person name="Walker D.W."/>
            <person name="Weissenberger G.W."/>
            <person name="White C.W."/>
            <person name="Williams A.W."/>
            <person name="Woodworth J.W."/>
            <person name="Wright R.W."/>
            <person name="Zhu Y.Z."/>
            <person name="Han Y.H."/>
            <person name="Newsham I.N."/>
            <person name="Nazareth L.N."/>
            <person name="Worley K.W."/>
            <person name="Muzny D.M."/>
            <person name="Rogers J.R."/>
            <person name="Gibbs R.G."/>
        </authorList>
    </citation>
    <scope>NUCLEOTIDE SEQUENCE [LARGE SCALE GENOMIC DNA]</scope>
</reference>
<evidence type="ECO:0000313" key="15">
    <source>
        <dbReference type="Ensembl" id="ENSPANP00000033138.2"/>
    </source>
</evidence>
<reference evidence="15" key="2">
    <citation type="submission" date="2025-08" db="UniProtKB">
        <authorList>
            <consortium name="Ensembl"/>
        </authorList>
    </citation>
    <scope>IDENTIFICATION</scope>
</reference>
<evidence type="ECO:0000256" key="4">
    <source>
        <dbReference type="ARBA" id="ARBA00022729"/>
    </source>
</evidence>
<evidence type="ECO:0000256" key="5">
    <source>
        <dbReference type="ARBA" id="ARBA00022737"/>
    </source>
</evidence>
<dbReference type="InterPro" id="IPR050488">
    <property type="entry name" value="Ig_Fc_receptor"/>
</dbReference>
<dbReference type="SUPFAM" id="SSF48726">
    <property type="entry name" value="Immunoglobulin"/>
    <property type="match status" value="7"/>
</dbReference>
<evidence type="ECO:0000256" key="13">
    <source>
        <dbReference type="SAM" id="SignalP"/>
    </source>
</evidence>
<dbReference type="Gene3D" id="2.60.40.10">
    <property type="entry name" value="Immunoglobulins"/>
    <property type="match status" value="7"/>
</dbReference>
<evidence type="ECO:0000259" key="14">
    <source>
        <dbReference type="PROSITE" id="PS50835"/>
    </source>
</evidence>
<keyword evidence="2" id="KW-1003">Cell membrane</keyword>
<evidence type="ECO:0000256" key="11">
    <source>
        <dbReference type="ARBA" id="ARBA00023319"/>
    </source>
</evidence>
<keyword evidence="16" id="KW-1185">Reference proteome</keyword>
<dbReference type="GO" id="GO:0007166">
    <property type="term" value="P:cell surface receptor signaling pathway"/>
    <property type="evidence" value="ECO:0007669"/>
    <property type="project" value="TreeGrafter"/>
</dbReference>
<feature type="domain" description="Ig-like" evidence="14">
    <location>
        <begin position="587"/>
        <end position="669"/>
    </location>
</feature>
<dbReference type="PANTHER" id="PTHR11481">
    <property type="entry name" value="IMMUNOGLOBULIN FC RECEPTOR"/>
    <property type="match status" value="1"/>
</dbReference>
<keyword evidence="9" id="KW-0675">Receptor</keyword>
<dbReference type="Proteomes" id="UP000028761">
    <property type="component" value="Chromosome 1"/>
</dbReference>
<keyword evidence="10" id="KW-0325">Glycoprotein</keyword>
<dbReference type="SMART" id="SM00409">
    <property type="entry name" value="IG"/>
    <property type="match status" value="7"/>
</dbReference>
<dbReference type="GeneTree" id="ENSGT01050000244808"/>
<feature type="chain" id="PRO_5035297873" evidence="13">
    <location>
        <begin position="24"/>
        <end position="812"/>
    </location>
</feature>
<evidence type="ECO:0000256" key="2">
    <source>
        <dbReference type="ARBA" id="ARBA00022475"/>
    </source>
</evidence>
<proteinExistence type="predicted"/>
<evidence type="ECO:0000256" key="6">
    <source>
        <dbReference type="ARBA" id="ARBA00022989"/>
    </source>
</evidence>
<organism evidence="15 16">
    <name type="scientific">Papio anubis</name>
    <name type="common">Olive baboon</name>
    <dbReference type="NCBI Taxonomy" id="9555"/>
    <lineage>
        <taxon>Eukaryota</taxon>
        <taxon>Metazoa</taxon>
        <taxon>Chordata</taxon>
        <taxon>Craniata</taxon>
        <taxon>Vertebrata</taxon>
        <taxon>Euteleostomi</taxon>
        <taxon>Mammalia</taxon>
        <taxon>Eutheria</taxon>
        <taxon>Euarchontoglires</taxon>
        <taxon>Primates</taxon>
        <taxon>Haplorrhini</taxon>
        <taxon>Catarrhini</taxon>
        <taxon>Cercopithecidae</taxon>
        <taxon>Cercopithecinae</taxon>
        <taxon>Papio</taxon>
    </lineage>
</organism>
<dbReference type="SMART" id="SM00408">
    <property type="entry name" value="IGc2"/>
    <property type="match status" value="7"/>
</dbReference>
<evidence type="ECO:0000256" key="10">
    <source>
        <dbReference type="ARBA" id="ARBA00023180"/>
    </source>
</evidence>
<evidence type="ECO:0000256" key="12">
    <source>
        <dbReference type="SAM" id="Phobius"/>
    </source>
</evidence>
<evidence type="ECO:0000256" key="7">
    <source>
        <dbReference type="ARBA" id="ARBA00023136"/>
    </source>
</evidence>
<dbReference type="InterPro" id="IPR007110">
    <property type="entry name" value="Ig-like_dom"/>
</dbReference>